<sequence length="312" mass="36567">MEISVIIPVYNAETYIRAAVDSALQFNEVREVILVEDCSPDNALAICKELEAEYGRVKLFQHENGVNKGAGASRNLGISKASGTHVAFLDADDLYMPNRFNAEREMAVQGRIFDAMYGALGIHFYSTDAQEKYASHFSTNFTVVRDFEDGESMFEELLGMNRKRRGHIHLDTLTIRKEILDKMPTHFQENLRLHQDYEFTIRLGYYARFIPGIIDQAIATRGVHLENRYTQVGFKEKKYYRNQLLVWESLSKWSEQEKIASKYKRLISRRIYSYKIASAYFLNAWGLFMKYLVKDKWLLKEYKIYYRTMLNR</sequence>
<evidence type="ECO:0000313" key="4">
    <source>
        <dbReference type="Proteomes" id="UP000199421"/>
    </source>
</evidence>
<name>A0A1H7UPI4_OLID1</name>
<accession>A0A1H7UPI4</accession>
<feature type="transmembrane region" description="Helical" evidence="1">
    <location>
        <begin position="272"/>
        <end position="293"/>
    </location>
</feature>
<evidence type="ECO:0000313" key="3">
    <source>
        <dbReference type="EMBL" id="SEL98684.1"/>
    </source>
</evidence>
<dbReference type="OrthoDB" id="6638511at2"/>
<gene>
    <name evidence="3" type="ORF">SAMN05661044_03882</name>
</gene>
<dbReference type="AlphaFoldDB" id="A0A1H7UPI4"/>
<dbReference type="CDD" id="cd00761">
    <property type="entry name" value="Glyco_tranf_GTA_type"/>
    <property type="match status" value="1"/>
</dbReference>
<dbReference type="InterPro" id="IPR029044">
    <property type="entry name" value="Nucleotide-diphossugar_trans"/>
</dbReference>
<evidence type="ECO:0000259" key="2">
    <source>
        <dbReference type="Pfam" id="PF00535"/>
    </source>
</evidence>
<keyword evidence="4" id="KW-1185">Reference proteome</keyword>
<dbReference type="PANTHER" id="PTHR22916">
    <property type="entry name" value="GLYCOSYLTRANSFERASE"/>
    <property type="match status" value="1"/>
</dbReference>
<dbReference type="GO" id="GO:0016758">
    <property type="term" value="F:hexosyltransferase activity"/>
    <property type="evidence" value="ECO:0007669"/>
    <property type="project" value="UniProtKB-ARBA"/>
</dbReference>
<proteinExistence type="predicted"/>
<keyword evidence="1" id="KW-1133">Transmembrane helix</keyword>
<dbReference type="PANTHER" id="PTHR22916:SF3">
    <property type="entry name" value="UDP-GLCNAC:BETAGAL BETA-1,3-N-ACETYLGLUCOSAMINYLTRANSFERASE-LIKE PROTEIN 1"/>
    <property type="match status" value="1"/>
</dbReference>
<keyword evidence="1" id="KW-0472">Membrane</keyword>
<keyword evidence="3" id="KW-0808">Transferase</keyword>
<organism evidence="3 4">
    <name type="scientific">Olivibacter domesticus</name>
    <name type="common">Pseudosphingobacterium domesticum</name>
    <dbReference type="NCBI Taxonomy" id="407022"/>
    <lineage>
        <taxon>Bacteria</taxon>
        <taxon>Pseudomonadati</taxon>
        <taxon>Bacteroidota</taxon>
        <taxon>Sphingobacteriia</taxon>
        <taxon>Sphingobacteriales</taxon>
        <taxon>Sphingobacteriaceae</taxon>
        <taxon>Olivibacter</taxon>
    </lineage>
</organism>
<dbReference type="STRING" id="407022.SAMN05661044_03882"/>
<dbReference type="EMBL" id="FOAF01000006">
    <property type="protein sequence ID" value="SEL98684.1"/>
    <property type="molecule type" value="Genomic_DNA"/>
</dbReference>
<feature type="domain" description="Glycosyltransferase 2-like" evidence="2">
    <location>
        <begin position="4"/>
        <end position="100"/>
    </location>
</feature>
<protein>
    <submittedName>
        <fullName evidence="3">Glycosyltransferase involved in cell wall bisynthesis</fullName>
    </submittedName>
</protein>
<dbReference type="Pfam" id="PF00535">
    <property type="entry name" value="Glycos_transf_2"/>
    <property type="match status" value="1"/>
</dbReference>
<dbReference type="Gene3D" id="3.90.550.10">
    <property type="entry name" value="Spore Coat Polysaccharide Biosynthesis Protein SpsA, Chain A"/>
    <property type="match status" value="1"/>
</dbReference>
<dbReference type="InterPro" id="IPR001173">
    <property type="entry name" value="Glyco_trans_2-like"/>
</dbReference>
<dbReference type="SUPFAM" id="SSF53448">
    <property type="entry name" value="Nucleotide-diphospho-sugar transferases"/>
    <property type="match status" value="1"/>
</dbReference>
<evidence type="ECO:0000256" key="1">
    <source>
        <dbReference type="SAM" id="Phobius"/>
    </source>
</evidence>
<dbReference type="Proteomes" id="UP000199421">
    <property type="component" value="Unassembled WGS sequence"/>
</dbReference>
<reference evidence="4" key="1">
    <citation type="submission" date="2016-10" db="EMBL/GenBank/DDBJ databases">
        <authorList>
            <person name="Varghese N."/>
            <person name="Submissions S."/>
        </authorList>
    </citation>
    <scope>NUCLEOTIDE SEQUENCE [LARGE SCALE GENOMIC DNA]</scope>
    <source>
        <strain evidence="4">DSM 18733</strain>
    </source>
</reference>
<keyword evidence="1" id="KW-0812">Transmembrane</keyword>